<name>A0A0G1UC14_9BACT</name>
<protein>
    <submittedName>
        <fullName evidence="1">Uncharacterized protein</fullName>
    </submittedName>
</protein>
<proteinExistence type="predicted"/>
<accession>A0A0G1UC14</accession>
<comment type="caution">
    <text evidence="1">The sequence shown here is derived from an EMBL/GenBank/DDBJ whole genome shotgun (WGS) entry which is preliminary data.</text>
</comment>
<gene>
    <name evidence="1" type="ORF">UY23_C0001G0302</name>
</gene>
<evidence type="ECO:0000313" key="1">
    <source>
        <dbReference type="EMBL" id="KKU91696.1"/>
    </source>
</evidence>
<reference evidence="1 2" key="1">
    <citation type="journal article" date="2015" name="Nature">
        <title>rRNA introns, odd ribosomes, and small enigmatic genomes across a large radiation of phyla.</title>
        <authorList>
            <person name="Brown C.T."/>
            <person name="Hug L.A."/>
            <person name="Thomas B.C."/>
            <person name="Sharon I."/>
            <person name="Castelle C.J."/>
            <person name="Singh A."/>
            <person name="Wilkins M.J."/>
            <person name="Williams K.H."/>
            <person name="Banfield J.F."/>
        </authorList>
    </citation>
    <scope>NUCLEOTIDE SEQUENCE [LARGE SCALE GENOMIC DNA]</scope>
</reference>
<dbReference type="AlphaFoldDB" id="A0A0G1UC14"/>
<dbReference type="Proteomes" id="UP000034956">
    <property type="component" value="Unassembled WGS sequence"/>
</dbReference>
<evidence type="ECO:0000313" key="2">
    <source>
        <dbReference type="Proteomes" id="UP000034956"/>
    </source>
</evidence>
<sequence>MFAVSARRIPSERGGEMICNYGRHPHYGEESGRCSGHPEEELVCGPAVHAVCLKCHPRMAEECPNCRKPAYICPCP</sequence>
<dbReference type="EMBL" id="LCPF01000001">
    <property type="protein sequence ID" value="KKU91696.1"/>
    <property type="molecule type" value="Genomic_DNA"/>
</dbReference>
<organism evidence="1 2">
    <name type="scientific">Candidatus Jorgensenbacteria bacterium GW2011_GWA1_48_11</name>
    <dbReference type="NCBI Taxonomy" id="1618660"/>
    <lineage>
        <taxon>Bacteria</taxon>
        <taxon>Candidatus Joergenseniibacteriota</taxon>
    </lineage>
</organism>